<dbReference type="Pfam" id="PF13531">
    <property type="entry name" value="SBP_bac_11"/>
    <property type="match status" value="1"/>
</dbReference>
<dbReference type="EMBL" id="JAFBCF010000001">
    <property type="protein sequence ID" value="MBM7799527.1"/>
    <property type="molecule type" value="Genomic_DNA"/>
</dbReference>
<dbReference type="PROSITE" id="PS51257">
    <property type="entry name" value="PROKAR_LIPOPROTEIN"/>
    <property type="match status" value="1"/>
</dbReference>
<comment type="similarity">
    <text evidence="1">Belongs to the bacterial solute-binding protein ModA family.</text>
</comment>
<comment type="caution">
    <text evidence="5">The sequence shown here is derived from an EMBL/GenBank/DDBJ whole genome shotgun (WGS) entry which is preliminary data.</text>
</comment>
<accession>A0ABS2RLR5</accession>
<evidence type="ECO:0000313" key="5">
    <source>
        <dbReference type="EMBL" id="MBM7799527.1"/>
    </source>
</evidence>
<keyword evidence="2" id="KW-0479">Metal-binding</keyword>
<sequence length="260" mass="26223">MRLPGRLAALLASALLAGCATGAQPAGTRSDTGLSGPVTVLAAASLTEAFSTLGTRFETAHPGVAVRFSFGSSATLATQIRQGAPADVFAAANQSTMQSVTDAGLAGPSHTFATNTLQIAVPVGNPGRITGLADFADSGRKIAICAPQVPCGAAARQLFRAAGVTAVPDTLEQDVKAALQKVVLNEVDAALVYRTDVVAAAGKVDGIDVPEADRVVNDYPVCILTSSSQTKTATAFVDYVLSAEGRKVLDDAGFGPPPGG</sequence>
<evidence type="ECO:0000256" key="1">
    <source>
        <dbReference type="ARBA" id="ARBA00009175"/>
    </source>
</evidence>
<evidence type="ECO:0000256" key="4">
    <source>
        <dbReference type="SAM" id="SignalP"/>
    </source>
</evidence>
<feature type="chain" id="PRO_5047329251" evidence="4">
    <location>
        <begin position="23"/>
        <end position="260"/>
    </location>
</feature>
<name>A0ABS2RLR5_9ACTN</name>
<dbReference type="PANTHER" id="PTHR30632">
    <property type="entry name" value="MOLYBDATE-BINDING PERIPLASMIC PROTEIN"/>
    <property type="match status" value="1"/>
</dbReference>
<dbReference type="InterPro" id="IPR005950">
    <property type="entry name" value="ModA"/>
</dbReference>
<dbReference type="Proteomes" id="UP000704762">
    <property type="component" value="Unassembled WGS sequence"/>
</dbReference>
<dbReference type="NCBIfam" id="TIGR01256">
    <property type="entry name" value="modA"/>
    <property type="match status" value="1"/>
</dbReference>
<dbReference type="InterPro" id="IPR050682">
    <property type="entry name" value="ModA/WtpA"/>
</dbReference>
<dbReference type="Gene3D" id="3.40.190.10">
    <property type="entry name" value="Periplasmic binding protein-like II"/>
    <property type="match status" value="2"/>
</dbReference>
<reference evidence="5 6" key="1">
    <citation type="submission" date="2021-01" db="EMBL/GenBank/DDBJ databases">
        <title>Sequencing the genomes of 1000 actinobacteria strains.</title>
        <authorList>
            <person name="Klenk H.-P."/>
        </authorList>
    </citation>
    <scope>NUCLEOTIDE SEQUENCE [LARGE SCALE GENOMIC DNA]</scope>
    <source>
        <strain evidence="5 6">DSM 18662</strain>
    </source>
</reference>
<dbReference type="PIRSF" id="PIRSF004846">
    <property type="entry name" value="ModA"/>
    <property type="match status" value="1"/>
</dbReference>
<keyword evidence="6" id="KW-1185">Reference proteome</keyword>
<protein>
    <submittedName>
        <fullName evidence="5">Molybdate transport system substrate-binding protein</fullName>
    </submittedName>
</protein>
<evidence type="ECO:0000256" key="2">
    <source>
        <dbReference type="ARBA" id="ARBA00022723"/>
    </source>
</evidence>
<dbReference type="PANTHER" id="PTHR30632:SF0">
    <property type="entry name" value="SULFATE-BINDING PROTEIN"/>
    <property type="match status" value="1"/>
</dbReference>
<keyword evidence="3 4" id="KW-0732">Signal</keyword>
<evidence type="ECO:0000313" key="6">
    <source>
        <dbReference type="Proteomes" id="UP000704762"/>
    </source>
</evidence>
<dbReference type="SUPFAM" id="SSF53850">
    <property type="entry name" value="Periplasmic binding protein-like II"/>
    <property type="match status" value="1"/>
</dbReference>
<dbReference type="RefSeq" id="WP_204918343.1">
    <property type="nucleotide sequence ID" value="NZ_BAAAQP010000003.1"/>
</dbReference>
<proteinExistence type="inferred from homology"/>
<feature type="signal peptide" evidence="4">
    <location>
        <begin position="1"/>
        <end position="22"/>
    </location>
</feature>
<evidence type="ECO:0000256" key="3">
    <source>
        <dbReference type="ARBA" id="ARBA00022729"/>
    </source>
</evidence>
<gene>
    <name evidence="5" type="ORF">JOE57_002448</name>
</gene>
<organism evidence="5 6">
    <name type="scientific">Microlunatus panaciterrae</name>
    <dbReference type="NCBI Taxonomy" id="400768"/>
    <lineage>
        <taxon>Bacteria</taxon>
        <taxon>Bacillati</taxon>
        <taxon>Actinomycetota</taxon>
        <taxon>Actinomycetes</taxon>
        <taxon>Propionibacteriales</taxon>
        <taxon>Propionibacteriaceae</taxon>
        <taxon>Microlunatus</taxon>
    </lineage>
</organism>